<name>A0A2T2N4F4_CORCC</name>
<proteinExistence type="inferred from homology"/>
<evidence type="ECO:0000256" key="4">
    <source>
        <dbReference type="ARBA" id="ARBA00022448"/>
    </source>
</evidence>
<reference evidence="9 10" key="1">
    <citation type="journal article" date="2018" name="Front. Microbiol.">
        <title>Genome-Wide Analysis of Corynespora cassiicola Leaf Fall Disease Putative Effectors.</title>
        <authorList>
            <person name="Lopez D."/>
            <person name="Ribeiro S."/>
            <person name="Label P."/>
            <person name="Fumanal B."/>
            <person name="Venisse J.S."/>
            <person name="Kohler A."/>
            <person name="de Oliveira R.R."/>
            <person name="Labutti K."/>
            <person name="Lipzen A."/>
            <person name="Lail K."/>
            <person name="Bauer D."/>
            <person name="Ohm R.A."/>
            <person name="Barry K.W."/>
            <person name="Spatafora J."/>
            <person name="Grigoriev I.V."/>
            <person name="Martin F.M."/>
            <person name="Pujade-Renaud V."/>
        </authorList>
    </citation>
    <scope>NUCLEOTIDE SEQUENCE [LARGE SCALE GENOMIC DNA]</scope>
    <source>
        <strain evidence="9 10">Philippines</strain>
    </source>
</reference>
<dbReference type="GO" id="GO:0006891">
    <property type="term" value="P:intra-Golgi vesicle-mediated transport"/>
    <property type="evidence" value="ECO:0007669"/>
    <property type="project" value="InterPro"/>
</dbReference>
<dbReference type="PANTHER" id="PTHR31658:SF0">
    <property type="entry name" value="CONSERVED OLIGOMERIC GOLGI COMPLEX SUBUNIT 1"/>
    <property type="match status" value="1"/>
</dbReference>
<dbReference type="GO" id="GO:0015031">
    <property type="term" value="P:protein transport"/>
    <property type="evidence" value="ECO:0007669"/>
    <property type="project" value="UniProtKB-KW"/>
</dbReference>
<evidence type="ECO:0000256" key="7">
    <source>
        <dbReference type="ARBA" id="ARBA00023136"/>
    </source>
</evidence>
<keyword evidence="7" id="KW-0472">Membrane</keyword>
<comment type="subcellular location">
    <subcellularLocation>
        <location evidence="1">Golgi apparatus membrane</location>
        <topology evidence="1">Peripheral membrane protein</topology>
    </subcellularLocation>
</comment>
<dbReference type="STRING" id="1448308.A0A2T2N4F4"/>
<feature type="compositionally biased region" description="Basic and acidic residues" evidence="8">
    <location>
        <begin position="708"/>
        <end position="721"/>
    </location>
</feature>
<keyword evidence="5" id="KW-0653">Protein transport</keyword>
<accession>A0A2T2N4F4</accession>
<evidence type="ECO:0000256" key="2">
    <source>
        <dbReference type="ARBA" id="ARBA00006653"/>
    </source>
</evidence>
<keyword evidence="10" id="KW-1185">Reference proteome</keyword>
<dbReference type="InterPro" id="IPR033370">
    <property type="entry name" value="COG1"/>
</dbReference>
<protein>
    <recommendedName>
        <fullName evidence="3">Conserved oligomeric Golgi complex subunit 1</fullName>
    </recommendedName>
</protein>
<dbReference type="PANTHER" id="PTHR31658">
    <property type="entry name" value="CONSERVED OLIGOMERIC GOLGI COMPLEX SUBUNIT 1"/>
    <property type="match status" value="1"/>
</dbReference>
<evidence type="ECO:0000313" key="10">
    <source>
        <dbReference type="Proteomes" id="UP000240883"/>
    </source>
</evidence>
<dbReference type="GO" id="GO:0017119">
    <property type="term" value="C:Golgi transport complex"/>
    <property type="evidence" value="ECO:0007669"/>
    <property type="project" value="InterPro"/>
</dbReference>
<evidence type="ECO:0000256" key="3">
    <source>
        <dbReference type="ARBA" id="ARBA00020978"/>
    </source>
</evidence>
<dbReference type="AlphaFoldDB" id="A0A2T2N4F4"/>
<dbReference type="Proteomes" id="UP000240883">
    <property type="component" value="Unassembled WGS sequence"/>
</dbReference>
<sequence length="790" mass="88545">MTTEAPDPRNFKSWEDAFQYPVPVVRKLESQLRSSAGDNREKLRSLVGASYRSLLDTAETIIDMEVRMEHVESKLSRVGQNCNSRGLDRVTTNANKMDTHNRGRDLERYSFASQLSVLRNCPIVMMRLMKSDGSYLLIAKVLVISRLLHKALSQSTSKPPIVDQLRDRIGSVRRKLLRRIDRRLATTTGDLTALVESMCAYSLATSSTPTDVLRHFHLVRMEEVGNFLENTDALAENGIKALKLCIQTCLDTQSIFPRRLAESLAKLKVQPLVQDADVRALYELNLDVYYRWIGDEARNYTPWPRHDELQKTEAEKILHQWSKQSITTFLKGIKASLDQEQRLSEVASLRSDLIETWILSGSRMAGIKSANVLDDLRDTMNNQLENIVRARSQNLQQVVIELSKVLESGFSHNEEQGLSLWNIASTPMDLSNGAQAFKSAVLNIYQGRNEAVIKVASAFDHWMESVLEVKGIVKSMKEARWDDTFADDVDDLDDEFGDSKQTLLNDDDPRLLEDATQDALADALDSLGKSVGQIVARLNSGKEEDTVPRSVFVLRIVREIGDRIPKLRLQERSTPPPSPFKPGLLKPLHAVLATHIIRPALDSYQKSLVAGTKSKSRSYILWEGQPPLPAQPSPSTFRFLQDLVKSMGSQGSDLWAPSGVSILKSMVCDEIAAIFKAHLEAVKKSDMEQEKEVDPAADATTGGEEQQSEGKKDGPLPTSEEARGQRLKQALFDVLYVERFVGTSNTDGAINDLVENLDKDTGLDDVLMGRLKKNASDYWRKTYLMFALLA</sequence>
<comment type="similarity">
    <text evidence="2">Belongs to the COG1 family.</text>
</comment>
<dbReference type="GO" id="GO:0000139">
    <property type="term" value="C:Golgi membrane"/>
    <property type="evidence" value="ECO:0007669"/>
    <property type="project" value="UniProtKB-SubCell"/>
</dbReference>
<evidence type="ECO:0000256" key="8">
    <source>
        <dbReference type="SAM" id="MobiDB-lite"/>
    </source>
</evidence>
<dbReference type="Pfam" id="PF08700">
    <property type="entry name" value="VPS51_Exo84_N"/>
    <property type="match status" value="1"/>
</dbReference>
<feature type="region of interest" description="Disordered" evidence="8">
    <location>
        <begin position="686"/>
        <end position="721"/>
    </location>
</feature>
<gene>
    <name evidence="9" type="ORF">BS50DRAFT_506710</name>
</gene>
<keyword evidence="4" id="KW-0813">Transport</keyword>
<evidence type="ECO:0000256" key="1">
    <source>
        <dbReference type="ARBA" id="ARBA00004395"/>
    </source>
</evidence>
<organism evidence="9 10">
    <name type="scientific">Corynespora cassiicola Philippines</name>
    <dbReference type="NCBI Taxonomy" id="1448308"/>
    <lineage>
        <taxon>Eukaryota</taxon>
        <taxon>Fungi</taxon>
        <taxon>Dikarya</taxon>
        <taxon>Ascomycota</taxon>
        <taxon>Pezizomycotina</taxon>
        <taxon>Dothideomycetes</taxon>
        <taxon>Pleosporomycetidae</taxon>
        <taxon>Pleosporales</taxon>
        <taxon>Corynesporascaceae</taxon>
        <taxon>Corynespora</taxon>
    </lineage>
</organism>
<evidence type="ECO:0000313" key="9">
    <source>
        <dbReference type="EMBL" id="PSN60294.1"/>
    </source>
</evidence>
<dbReference type="OrthoDB" id="46189at2759"/>
<evidence type="ECO:0000256" key="5">
    <source>
        <dbReference type="ARBA" id="ARBA00022927"/>
    </source>
</evidence>
<evidence type="ECO:0000256" key="6">
    <source>
        <dbReference type="ARBA" id="ARBA00023034"/>
    </source>
</evidence>
<keyword evidence="6" id="KW-0333">Golgi apparatus</keyword>
<dbReference type="EMBL" id="KZ678150">
    <property type="protein sequence ID" value="PSN60294.1"/>
    <property type="molecule type" value="Genomic_DNA"/>
</dbReference>